<evidence type="ECO:0000313" key="2">
    <source>
        <dbReference type="EMBL" id="KAF3965400.1"/>
    </source>
</evidence>
<evidence type="ECO:0000313" key="3">
    <source>
        <dbReference type="Proteomes" id="UP000737018"/>
    </source>
</evidence>
<evidence type="ECO:0000256" key="1">
    <source>
        <dbReference type="SAM" id="MobiDB-lite"/>
    </source>
</evidence>
<feature type="compositionally biased region" description="Basic and acidic residues" evidence="1">
    <location>
        <begin position="9"/>
        <end position="23"/>
    </location>
</feature>
<keyword evidence="3" id="KW-1185">Reference proteome</keyword>
<feature type="region of interest" description="Disordered" evidence="1">
    <location>
        <begin position="1"/>
        <end position="56"/>
    </location>
</feature>
<dbReference type="Proteomes" id="UP000737018">
    <property type="component" value="Unassembled WGS sequence"/>
</dbReference>
<gene>
    <name evidence="2" type="ORF">CMV_010401</name>
</gene>
<organism evidence="2 3">
    <name type="scientific">Castanea mollissima</name>
    <name type="common">Chinese chestnut</name>
    <dbReference type="NCBI Taxonomy" id="60419"/>
    <lineage>
        <taxon>Eukaryota</taxon>
        <taxon>Viridiplantae</taxon>
        <taxon>Streptophyta</taxon>
        <taxon>Embryophyta</taxon>
        <taxon>Tracheophyta</taxon>
        <taxon>Spermatophyta</taxon>
        <taxon>Magnoliopsida</taxon>
        <taxon>eudicotyledons</taxon>
        <taxon>Gunneridae</taxon>
        <taxon>Pentapetalae</taxon>
        <taxon>rosids</taxon>
        <taxon>fabids</taxon>
        <taxon>Fagales</taxon>
        <taxon>Fagaceae</taxon>
        <taxon>Castanea</taxon>
    </lineage>
</organism>
<feature type="compositionally biased region" description="Polar residues" evidence="1">
    <location>
        <begin position="26"/>
        <end position="40"/>
    </location>
</feature>
<dbReference type="AlphaFoldDB" id="A0A8J4R6Y9"/>
<comment type="caution">
    <text evidence="2">The sequence shown here is derived from an EMBL/GenBank/DDBJ whole genome shotgun (WGS) entry which is preliminary data.</text>
</comment>
<dbReference type="EMBL" id="JRKL02001198">
    <property type="protein sequence ID" value="KAF3965400.1"/>
    <property type="molecule type" value="Genomic_DNA"/>
</dbReference>
<name>A0A8J4R6Y9_9ROSI</name>
<protein>
    <submittedName>
        <fullName evidence="2">Uncharacterized protein</fullName>
    </submittedName>
</protein>
<proteinExistence type="predicted"/>
<accession>A0A8J4R6Y9</accession>
<sequence length="120" mass="13691">MVSCQFKATHSDLDLRRRSEPDPRLATSTDSHPRPTTTHGPHQAKATNADLKPTNPWSHSNLDLRLTTTHEILGIIARDKGNRGNEIVCVFQQISWNWKFGTVLNVFYFCFMDWFGGMGF</sequence>
<reference evidence="2" key="1">
    <citation type="submission" date="2020-03" db="EMBL/GenBank/DDBJ databases">
        <title>Castanea mollissima Vanexum genome sequencing.</title>
        <authorList>
            <person name="Staton M."/>
        </authorList>
    </citation>
    <scope>NUCLEOTIDE SEQUENCE</scope>
    <source>
        <tissue evidence="2">Leaf</tissue>
    </source>
</reference>